<evidence type="ECO:0000313" key="7">
    <source>
        <dbReference type="EMBL" id="MDD0989646.1"/>
    </source>
</evidence>
<keyword evidence="5 6" id="KW-0472">Membrane</keyword>
<feature type="transmembrane region" description="Helical" evidence="6">
    <location>
        <begin position="59"/>
        <end position="78"/>
    </location>
</feature>
<keyword evidence="3 6" id="KW-0812">Transmembrane</keyword>
<dbReference type="Pfam" id="PF03788">
    <property type="entry name" value="LrgA"/>
    <property type="match status" value="1"/>
</dbReference>
<accession>A0ABT5NNA4</accession>
<gene>
    <name evidence="7" type="ORF">M5G11_03775</name>
</gene>
<sequence length="120" mass="12954">MLLRGLTWLVLFQLLGTAINHLLVPILPGPIIGLVLLLIFLMLRGEVSAPLSEASSSLLRYLPLLLVPPAVGVMVYAADIAADFWAIVGSLVLSVLIALVFCGVLMQKLIARQAKREDQP</sequence>
<proteinExistence type="predicted"/>
<keyword evidence="8" id="KW-1185">Reference proteome</keyword>
<evidence type="ECO:0000256" key="2">
    <source>
        <dbReference type="ARBA" id="ARBA00022475"/>
    </source>
</evidence>
<reference evidence="7 8" key="1">
    <citation type="submission" date="2022-05" db="EMBL/GenBank/DDBJ databases">
        <title>Novel Pseudomonas spp. Isolated from a Rainbow Trout Aquaculture Facility.</title>
        <authorList>
            <person name="Testerman T."/>
            <person name="Graf J."/>
        </authorList>
    </citation>
    <scope>NUCLEOTIDE SEQUENCE [LARGE SCALE GENOMIC DNA]</scope>
    <source>
        <strain evidence="7 8">ID681</strain>
    </source>
</reference>
<protein>
    <submittedName>
        <fullName evidence="7">CidA/LrgA family protein</fullName>
    </submittedName>
</protein>
<dbReference type="EMBL" id="JAMDGY010000011">
    <property type="protein sequence ID" value="MDD0989646.1"/>
    <property type="molecule type" value="Genomic_DNA"/>
</dbReference>
<organism evidence="7 8">
    <name type="scientific">Pseudomonas fontis</name>
    <dbReference type="NCBI Taxonomy" id="2942633"/>
    <lineage>
        <taxon>Bacteria</taxon>
        <taxon>Pseudomonadati</taxon>
        <taxon>Pseudomonadota</taxon>
        <taxon>Gammaproteobacteria</taxon>
        <taxon>Pseudomonadales</taxon>
        <taxon>Pseudomonadaceae</taxon>
        <taxon>Pseudomonas</taxon>
    </lineage>
</organism>
<dbReference type="Proteomes" id="UP001148203">
    <property type="component" value="Unassembled WGS sequence"/>
</dbReference>
<dbReference type="RefSeq" id="WP_273909558.1">
    <property type="nucleotide sequence ID" value="NZ_JAMDGX010000016.1"/>
</dbReference>
<evidence type="ECO:0000256" key="6">
    <source>
        <dbReference type="SAM" id="Phobius"/>
    </source>
</evidence>
<comment type="caution">
    <text evidence="7">The sequence shown here is derived from an EMBL/GenBank/DDBJ whole genome shotgun (WGS) entry which is preliminary data.</text>
</comment>
<dbReference type="InterPro" id="IPR005538">
    <property type="entry name" value="LrgA/CidA"/>
</dbReference>
<dbReference type="PANTHER" id="PTHR33931">
    <property type="entry name" value="HOLIN-LIKE PROTEIN CIDA-RELATED"/>
    <property type="match status" value="1"/>
</dbReference>
<comment type="subcellular location">
    <subcellularLocation>
        <location evidence="1">Cell membrane</location>
        <topology evidence="1">Multi-pass membrane protein</topology>
    </subcellularLocation>
</comment>
<keyword evidence="4 6" id="KW-1133">Transmembrane helix</keyword>
<feature type="transmembrane region" description="Helical" evidence="6">
    <location>
        <begin position="30"/>
        <end position="47"/>
    </location>
</feature>
<dbReference type="PANTHER" id="PTHR33931:SF2">
    <property type="entry name" value="HOLIN-LIKE PROTEIN CIDA"/>
    <property type="match status" value="1"/>
</dbReference>
<name>A0ABT5NNA4_9PSED</name>
<evidence type="ECO:0000256" key="4">
    <source>
        <dbReference type="ARBA" id="ARBA00022989"/>
    </source>
</evidence>
<feature type="transmembrane region" description="Helical" evidence="6">
    <location>
        <begin position="84"/>
        <end position="106"/>
    </location>
</feature>
<evidence type="ECO:0000256" key="3">
    <source>
        <dbReference type="ARBA" id="ARBA00022692"/>
    </source>
</evidence>
<evidence type="ECO:0000256" key="5">
    <source>
        <dbReference type="ARBA" id="ARBA00023136"/>
    </source>
</evidence>
<evidence type="ECO:0000313" key="8">
    <source>
        <dbReference type="Proteomes" id="UP001148203"/>
    </source>
</evidence>
<keyword evidence="2" id="KW-1003">Cell membrane</keyword>
<evidence type="ECO:0000256" key="1">
    <source>
        <dbReference type="ARBA" id="ARBA00004651"/>
    </source>
</evidence>